<dbReference type="SUPFAM" id="SSF50978">
    <property type="entry name" value="WD40 repeat-like"/>
    <property type="match status" value="1"/>
</dbReference>
<proteinExistence type="predicted"/>
<dbReference type="EMBL" id="SDEE01000047">
    <property type="protein sequence ID" value="RXW23247.1"/>
    <property type="molecule type" value="Genomic_DNA"/>
</dbReference>
<protein>
    <recommendedName>
        <fullName evidence="7">WD40 repeat-like protein</fullName>
    </recommendedName>
</protein>
<evidence type="ECO:0000256" key="3">
    <source>
        <dbReference type="SAM" id="MobiDB-lite"/>
    </source>
</evidence>
<evidence type="ECO:0000313" key="6">
    <source>
        <dbReference type="Proteomes" id="UP000290288"/>
    </source>
</evidence>
<dbReference type="STRING" id="2316362.A0A4Q2DSI3"/>
<feature type="region of interest" description="Disordered" evidence="3">
    <location>
        <begin position="371"/>
        <end position="395"/>
    </location>
</feature>
<dbReference type="InterPro" id="IPR036322">
    <property type="entry name" value="WD40_repeat_dom_sf"/>
</dbReference>
<comment type="caution">
    <text evidence="5">The sequence shown here is derived from an EMBL/GenBank/DDBJ whole genome shotgun (WGS) entry which is preliminary data.</text>
</comment>
<evidence type="ECO:0000256" key="1">
    <source>
        <dbReference type="ARBA" id="ARBA00022574"/>
    </source>
</evidence>
<keyword evidence="2" id="KW-0677">Repeat</keyword>
<dbReference type="InterPro" id="IPR001680">
    <property type="entry name" value="WD40_rpt"/>
</dbReference>
<organism evidence="5 6">
    <name type="scientific">Candolleomyces aberdarensis</name>
    <dbReference type="NCBI Taxonomy" id="2316362"/>
    <lineage>
        <taxon>Eukaryota</taxon>
        <taxon>Fungi</taxon>
        <taxon>Dikarya</taxon>
        <taxon>Basidiomycota</taxon>
        <taxon>Agaricomycotina</taxon>
        <taxon>Agaricomycetes</taxon>
        <taxon>Agaricomycetidae</taxon>
        <taxon>Agaricales</taxon>
        <taxon>Agaricineae</taxon>
        <taxon>Psathyrellaceae</taxon>
        <taxon>Candolleomyces</taxon>
    </lineage>
</organism>
<dbReference type="Proteomes" id="UP000290288">
    <property type="component" value="Unassembled WGS sequence"/>
</dbReference>
<name>A0A4Q2DSI3_9AGAR</name>
<keyword evidence="4" id="KW-1133">Transmembrane helix</keyword>
<dbReference type="InterPro" id="IPR015943">
    <property type="entry name" value="WD40/YVTN_repeat-like_dom_sf"/>
</dbReference>
<dbReference type="PANTHER" id="PTHR19857">
    <property type="entry name" value="MITOCHONDRIAL DIVISION PROTEIN 1-RELATED"/>
    <property type="match status" value="1"/>
</dbReference>
<dbReference type="AlphaFoldDB" id="A0A4Q2DSI3"/>
<accession>A0A4Q2DSI3</accession>
<sequence>MYTCIAQIAGHHTNSINCLAFSNDGEYLASGDDNGLVLVCNTNDGRQYDRYHYTAPVTALAWMPKDYGLLVGLSNCELYVLPLGSDKAFILNYSFHTYGKLPHEWRKLFQINCLAFEHTIPRLAIGVGETIVVLNGLNVEARSFEEKWSIHPDVNALDNAHSAVPPSVLPAEVRSMHFLENGNKLVVALLQEGIRCYDLNRRQQSWTIRPNSYHITRSCIDSQARALLCSNAFDGFDLYDLNTKEYTRTFRQQSPESANVALPALFIHDDRHVLLGSATGPVTIVATADGRLIEQLSDGTDWADMVQAIAYSRIASRSNVLYIATGSAEKGEDTYVKIWRQESYTLGLGSNNPGKRSKQLAPERVTKGVSTEDSAYPLASSTSTCNEMSSDEEEEMEQTQFPYTEQRHWDVGILMLILMITSCAVFFSSPMAYAYVAKLGRDGISWCLAHIRPSIIRNVQGVLHAIADGMEWLLTTDDSTPPDFCPTDGSTSFSSNRGSYS</sequence>
<keyword evidence="1" id="KW-0853">WD repeat</keyword>
<dbReference type="Pfam" id="PF00400">
    <property type="entry name" value="WD40"/>
    <property type="match status" value="1"/>
</dbReference>
<evidence type="ECO:0000256" key="2">
    <source>
        <dbReference type="ARBA" id="ARBA00022737"/>
    </source>
</evidence>
<dbReference type="SMART" id="SM00320">
    <property type="entry name" value="WD40"/>
    <property type="match status" value="3"/>
</dbReference>
<reference evidence="5 6" key="1">
    <citation type="submission" date="2019-01" db="EMBL/GenBank/DDBJ databases">
        <title>Draft genome sequence of Psathyrella aberdarensis IHI B618.</title>
        <authorList>
            <person name="Buettner E."/>
            <person name="Kellner H."/>
        </authorList>
    </citation>
    <scope>NUCLEOTIDE SEQUENCE [LARGE SCALE GENOMIC DNA]</scope>
    <source>
        <strain evidence="5 6">IHI B618</strain>
    </source>
</reference>
<feature type="transmembrane region" description="Helical" evidence="4">
    <location>
        <begin position="411"/>
        <end position="436"/>
    </location>
</feature>
<evidence type="ECO:0000256" key="4">
    <source>
        <dbReference type="SAM" id="Phobius"/>
    </source>
</evidence>
<keyword evidence="4" id="KW-0472">Membrane</keyword>
<dbReference type="InterPro" id="IPR051179">
    <property type="entry name" value="WD_repeat_multifunction"/>
</dbReference>
<evidence type="ECO:0008006" key="7">
    <source>
        <dbReference type="Google" id="ProtNLM"/>
    </source>
</evidence>
<gene>
    <name evidence="5" type="ORF">EST38_g2589</name>
</gene>
<dbReference type="PANTHER" id="PTHR19857:SF8">
    <property type="entry name" value="ANGIO-ASSOCIATED MIGRATORY CELL PROTEIN"/>
    <property type="match status" value="1"/>
</dbReference>
<dbReference type="Gene3D" id="2.130.10.10">
    <property type="entry name" value="YVTN repeat-like/Quinoprotein amine dehydrogenase"/>
    <property type="match status" value="1"/>
</dbReference>
<keyword evidence="6" id="KW-1185">Reference proteome</keyword>
<evidence type="ECO:0000313" key="5">
    <source>
        <dbReference type="EMBL" id="RXW23247.1"/>
    </source>
</evidence>
<keyword evidence="4" id="KW-0812">Transmembrane</keyword>
<feature type="compositionally biased region" description="Polar residues" evidence="3">
    <location>
        <begin position="371"/>
        <end position="386"/>
    </location>
</feature>
<dbReference type="OrthoDB" id="3238562at2759"/>